<dbReference type="RefSeq" id="WP_197103097.1">
    <property type="nucleotide sequence ID" value="NZ_JACCEL010000001.1"/>
</dbReference>
<gene>
    <name evidence="2" type="ORF">HYQ42_00410</name>
</gene>
<keyword evidence="3" id="KW-1185">Reference proteome</keyword>
<feature type="compositionally biased region" description="Basic and acidic residues" evidence="1">
    <location>
        <begin position="18"/>
        <end position="32"/>
    </location>
</feature>
<dbReference type="EMBL" id="JACCEL010000001">
    <property type="protein sequence ID" value="MBG9977232.1"/>
    <property type="molecule type" value="Genomic_DNA"/>
</dbReference>
<name>A0ABS0LGU8_9LACT</name>
<dbReference type="InterPro" id="IPR008767">
    <property type="entry name" value="Phage_SPP1_head-tail_adaptor"/>
</dbReference>
<reference evidence="2 3" key="1">
    <citation type="submission" date="2020-07" db="EMBL/GenBank/DDBJ databases">
        <title>Facklamia lactis sp. nov., isolated from raw milk.</title>
        <authorList>
            <person name="Doll E.V."/>
            <person name="Huptas C."/>
            <person name="Staib L."/>
            <person name="Wenning M."/>
            <person name="Scherer S."/>
        </authorList>
    </citation>
    <scope>NUCLEOTIDE SEQUENCE [LARGE SCALE GENOMIC DNA]</scope>
    <source>
        <strain evidence="2 3">DSM 104272</strain>
    </source>
</reference>
<accession>A0ABS0LGU8</accession>
<protein>
    <submittedName>
        <fullName evidence="2">Phage head closure protein</fullName>
    </submittedName>
</protein>
<evidence type="ECO:0000313" key="3">
    <source>
        <dbReference type="Proteomes" id="UP000823401"/>
    </source>
</evidence>
<evidence type="ECO:0000256" key="1">
    <source>
        <dbReference type="SAM" id="MobiDB-lite"/>
    </source>
</evidence>
<organism evidence="2 3">
    <name type="scientific">Ruoffia tabacinasalis</name>
    <dbReference type="NCBI Taxonomy" id="87458"/>
    <lineage>
        <taxon>Bacteria</taxon>
        <taxon>Bacillati</taxon>
        <taxon>Bacillota</taxon>
        <taxon>Bacilli</taxon>
        <taxon>Lactobacillales</taxon>
        <taxon>Aerococcaceae</taxon>
        <taxon>Ruoffia</taxon>
    </lineage>
</organism>
<comment type="caution">
    <text evidence="2">The sequence shown here is derived from an EMBL/GenBank/DDBJ whole genome shotgun (WGS) entry which is preliminary data.</text>
</comment>
<dbReference type="Proteomes" id="UP000823401">
    <property type="component" value="Unassembled WGS sequence"/>
</dbReference>
<dbReference type="NCBIfam" id="TIGR01563">
    <property type="entry name" value="gp16_SPP1"/>
    <property type="match status" value="1"/>
</dbReference>
<proteinExistence type="predicted"/>
<sequence>MNDNWEYDIELIGQTGWKSDKDGNRVPKESRTRVMANRKQTPRNEFYEARQSGIEIEEIFEIKPYEYNNEQFVWFEGRRLNIYSTYLIDSEHLEIKCSSKIGDFDD</sequence>
<evidence type="ECO:0000313" key="2">
    <source>
        <dbReference type="EMBL" id="MBG9977232.1"/>
    </source>
</evidence>
<feature type="region of interest" description="Disordered" evidence="1">
    <location>
        <begin position="18"/>
        <end position="39"/>
    </location>
</feature>